<dbReference type="InterPro" id="IPR013785">
    <property type="entry name" value="Aldolase_TIM"/>
</dbReference>
<evidence type="ECO:0000313" key="6">
    <source>
        <dbReference type="EMBL" id="MCK0088239.1"/>
    </source>
</evidence>
<feature type="binding site" evidence="5">
    <location>
        <position position="83"/>
    </location>
    <ligand>
        <name>3-dehydroquinate</name>
        <dbReference type="ChEBI" id="CHEBI:32364"/>
    </ligand>
</feature>
<keyword evidence="2 5" id="KW-0057">Aromatic amino acid biosynthesis</keyword>
<feature type="binding site" evidence="5">
    <location>
        <position position="237"/>
    </location>
    <ligand>
        <name>3-dehydroquinate</name>
        <dbReference type="ChEBI" id="CHEBI:32364"/>
    </ligand>
</feature>
<proteinExistence type="inferred from homology"/>
<dbReference type="GO" id="GO:0046279">
    <property type="term" value="P:3,4-dihydroxybenzoate biosynthetic process"/>
    <property type="evidence" value="ECO:0007669"/>
    <property type="project" value="TreeGrafter"/>
</dbReference>
<dbReference type="EC" id="4.2.1.10" evidence="5"/>
<reference evidence="7" key="2">
    <citation type="submission" date="2023-01" db="EMBL/GenBank/DDBJ databases">
        <title>Human gut microbiome strain richness.</title>
        <authorList>
            <person name="Chen-Liaw A."/>
        </authorList>
    </citation>
    <scope>NUCLEOTIDE SEQUENCE</scope>
    <source>
        <strain evidence="7">B1_m1001713B170214d0_201011</strain>
    </source>
</reference>
<dbReference type="GO" id="GO:0008652">
    <property type="term" value="P:amino acid biosynthetic process"/>
    <property type="evidence" value="ECO:0007669"/>
    <property type="project" value="UniProtKB-KW"/>
</dbReference>
<dbReference type="GeneID" id="57968743"/>
<keyword evidence="4 5" id="KW-0704">Schiff base</keyword>
<comment type="similarity">
    <text evidence="5">Belongs to the type-I 3-dehydroquinase family.</text>
</comment>
<sequence>MKNIVKIRNVVFGEGIPKICIPLTDANIEELSKSVNELKSAPFDMVEWRADFFNDIEDPQKRFQAMSFLREQLGNTPILFTARTSVEGGKLDIDTEGHVKLLTSVIDTGLMDLVDVELSRGEDAMKTIRDAAHKAGMHIIGSLHDFASTPSKERIVYHLCQMQKLGADIVKYAVTPQCARDVLTLLDATLTMQEEHNETPVITMSMGGQGAVSRVCGSVFGSSITFGTAGNSSAPGQLPADLLSTFINNL</sequence>
<dbReference type="RefSeq" id="WP_003504775.1">
    <property type="nucleotide sequence ID" value="NZ_CACRUA010000017.1"/>
</dbReference>
<dbReference type="Proteomes" id="UP001300871">
    <property type="component" value="Unassembled WGS sequence"/>
</dbReference>
<dbReference type="InterPro" id="IPR001381">
    <property type="entry name" value="DHquinase_I"/>
</dbReference>
<dbReference type="Gene3D" id="3.20.20.70">
    <property type="entry name" value="Aldolase class I"/>
    <property type="match status" value="1"/>
</dbReference>
<dbReference type="PANTHER" id="PTHR43699">
    <property type="entry name" value="3-DEHYDROQUINATE DEHYDRATASE"/>
    <property type="match status" value="1"/>
</dbReference>
<evidence type="ECO:0000256" key="3">
    <source>
        <dbReference type="ARBA" id="ARBA00023239"/>
    </source>
</evidence>
<comment type="pathway">
    <text evidence="5">Metabolic intermediate biosynthesis; chorismate biosynthesis; chorismate from D-erythrose 4-phosphate and phosphoenolpyruvate: step 3/7.</text>
</comment>
<dbReference type="GO" id="GO:0009073">
    <property type="term" value="P:aromatic amino acid family biosynthetic process"/>
    <property type="evidence" value="ECO:0007669"/>
    <property type="project" value="UniProtKB-KW"/>
</dbReference>
<evidence type="ECO:0000313" key="7">
    <source>
        <dbReference type="EMBL" id="MDB2002825.1"/>
    </source>
</evidence>
<evidence type="ECO:0000256" key="4">
    <source>
        <dbReference type="ARBA" id="ARBA00023270"/>
    </source>
</evidence>
<evidence type="ECO:0000256" key="1">
    <source>
        <dbReference type="ARBA" id="ARBA00001864"/>
    </source>
</evidence>
<keyword evidence="3 5" id="KW-0456">Lyase</keyword>
<reference evidence="6" key="1">
    <citation type="journal article" date="2022" name="Cell Host Microbe">
        <title>Colonization of the live biotherapeutic product VE303 and modulation of the microbiota and metabolites in healthy volunteers.</title>
        <authorList>
            <person name="Dsouza M."/>
            <person name="Menon R."/>
            <person name="Crossette E."/>
            <person name="Bhattarai S.K."/>
            <person name="Schneider J."/>
            <person name="Kim Y.G."/>
            <person name="Reddy S."/>
            <person name="Caballero S."/>
            <person name="Felix C."/>
            <person name="Cornacchione L."/>
            <person name="Hendrickson J."/>
            <person name="Watson A.R."/>
            <person name="Minot S.S."/>
            <person name="Greenfield N."/>
            <person name="Schopf L."/>
            <person name="Szabady R."/>
            <person name="Patarroyo J."/>
            <person name="Smith W."/>
            <person name="Harrison P."/>
            <person name="Kuijper E.J."/>
            <person name="Kelly C.P."/>
            <person name="Olle B."/>
            <person name="Bobilev D."/>
            <person name="Silber J.L."/>
            <person name="Bucci V."/>
            <person name="Roberts B."/>
            <person name="Faith J."/>
            <person name="Norman J.M."/>
        </authorList>
    </citation>
    <scope>NUCLEOTIDE SEQUENCE</scope>
    <source>
        <strain evidence="6">VE303-04</strain>
    </source>
</reference>
<evidence type="ECO:0000313" key="8">
    <source>
        <dbReference type="Proteomes" id="UP001203136"/>
    </source>
</evidence>
<comment type="caution">
    <text evidence="6">The sequence shown here is derived from an EMBL/GenBank/DDBJ whole genome shotgun (WGS) entry which is preliminary data.</text>
</comment>
<organism evidence="6 8">
    <name type="scientific">Clostridium symbiosum</name>
    <name type="common">Bacteroides symbiosus</name>
    <dbReference type="NCBI Taxonomy" id="1512"/>
    <lineage>
        <taxon>Bacteria</taxon>
        <taxon>Bacillati</taxon>
        <taxon>Bacillota</taxon>
        <taxon>Clostridia</taxon>
        <taxon>Lachnospirales</taxon>
        <taxon>Lachnospiraceae</taxon>
        <taxon>Otoolea</taxon>
    </lineage>
</organism>
<dbReference type="PANTHER" id="PTHR43699:SF1">
    <property type="entry name" value="3-DEHYDROQUINATE DEHYDRATASE"/>
    <property type="match status" value="1"/>
</dbReference>
<feature type="binding site" evidence="5">
    <location>
        <begin position="47"/>
        <end position="49"/>
    </location>
    <ligand>
        <name>3-dehydroquinate</name>
        <dbReference type="ChEBI" id="CHEBI:32364"/>
    </ligand>
</feature>
<dbReference type="InterPro" id="IPR050146">
    <property type="entry name" value="Type-I_3-dehydroquinase"/>
</dbReference>
<name>A0AAW5F8Q7_CLOSY</name>
<feature type="binding site" evidence="5">
    <location>
        <position position="214"/>
    </location>
    <ligand>
        <name>3-dehydroquinate</name>
        <dbReference type="ChEBI" id="CHEBI:32364"/>
    </ligand>
</feature>
<dbReference type="Proteomes" id="UP001203136">
    <property type="component" value="Unassembled WGS sequence"/>
</dbReference>
<evidence type="ECO:0000256" key="2">
    <source>
        <dbReference type="ARBA" id="ARBA00023141"/>
    </source>
</evidence>
<dbReference type="EMBL" id="JAINVB010000001">
    <property type="protein sequence ID" value="MCK0088239.1"/>
    <property type="molecule type" value="Genomic_DNA"/>
</dbReference>
<evidence type="ECO:0000256" key="5">
    <source>
        <dbReference type="HAMAP-Rule" id="MF_00214"/>
    </source>
</evidence>
<dbReference type="NCBIfam" id="TIGR01093">
    <property type="entry name" value="aroD"/>
    <property type="match status" value="1"/>
</dbReference>
<dbReference type="EMBL" id="JAQLGM010000095">
    <property type="protein sequence ID" value="MDB2002825.1"/>
    <property type="molecule type" value="Genomic_DNA"/>
</dbReference>
<gene>
    <name evidence="5 6" type="primary">aroD</name>
    <name evidence="6" type="ORF">K5I21_20690</name>
    <name evidence="7" type="ORF">PM006_21705</name>
</gene>
<dbReference type="FunFam" id="3.20.20.70:FF:000047">
    <property type="entry name" value="3-dehydroquinate dehydratase"/>
    <property type="match status" value="1"/>
</dbReference>
<feature type="binding site" evidence="5">
    <location>
        <position position="233"/>
    </location>
    <ligand>
        <name>3-dehydroquinate</name>
        <dbReference type="ChEBI" id="CHEBI:32364"/>
    </ligand>
</feature>
<feature type="active site" description="Proton donor/acceptor" evidence="5">
    <location>
        <position position="144"/>
    </location>
</feature>
<dbReference type="HAMAP" id="MF_00214">
    <property type="entry name" value="AroD"/>
    <property type="match status" value="1"/>
</dbReference>
<comment type="subunit">
    <text evidence="5">Homodimer.</text>
</comment>
<dbReference type="SUPFAM" id="SSF51569">
    <property type="entry name" value="Aldolase"/>
    <property type="match status" value="1"/>
</dbReference>
<dbReference type="Pfam" id="PF01487">
    <property type="entry name" value="DHquinase_I"/>
    <property type="match status" value="1"/>
</dbReference>
<comment type="function">
    <text evidence="5">Involved in the third step of the chorismate pathway, which leads to the biosynthesis of aromatic amino acids. Catalyzes the cis-dehydration of 3-dehydroquinate (DHQ) and introduces the first double bond of the aromatic ring to yield 3-dehydroshikimate.</text>
</comment>
<keyword evidence="5" id="KW-0028">Amino-acid biosynthesis</keyword>
<dbReference type="CDD" id="cd00502">
    <property type="entry name" value="DHQase_I"/>
    <property type="match status" value="1"/>
</dbReference>
<dbReference type="GO" id="GO:0003855">
    <property type="term" value="F:3-dehydroquinate dehydratase activity"/>
    <property type="evidence" value="ECO:0007669"/>
    <property type="project" value="UniProtKB-UniRule"/>
</dbReference>
<feature type="active site" description="Schiff-base intermediate with substrate" evidence="5">
    <location>
        <position position="171"/>
    </location>
</feature>
<accession>A0AAW5F8Q7</accession>
<comment type="catalytic activity">
    <reaction evidence="1 5">
        <text>3-dehydroquinate = 3-dehydroshikimate + H2O</text>
        <dbReference type="Rhea" id="RHEA:21096"/>
        <dbReference type="ChEBI" id="CHEBI:15377"/>
        <dbReference type="ChEBI" id="CHEBI:16630"/>
        <dbReference type="ChEBI" id="CHEBI:32364"/>
        <dbReference type="EC" id="4.2.1.10"/>
    </reaction>
</comment>
<dbReference type="GO" id="GO:0009423">
    <property type="term" value="P:chorismate biosynthetic process"/>
    <property type="evidence" value="ECO:0007669"/>
    <property type="project" value="UniProtKB-UniRule"/>
</dbReference>
<dbReference type="AlphaFoldDB" id="A0AAW5F8Q7"/>
<protein>
    <recommendedName>
        <fullName evidence="5">3-dehydroquinate dehydratase</fullName>
        <shortName evidence="5">3-dehydroquinase</shortName>
        <ecNumber evidence="5">4.2.1.10</ecNumber>
    </recommendedName>
    <alternativeName>
        <fullName evidence="5">Type I DHQase</fullName>
    </alternativeName>
    <alternativeName>
        <fullName evidence="5">Type I dehydroquinase</fullName>
        <shortName evidence="5">DHQ1</shortName>
    </alternativeName>
</protein>
<comment type="caution">
    <text evidence="5">Lacks conserved residue(s) required for the propagation of feature annotation.</text>
</comment>